<dbReference type="SUPFAM" id="SSF69279">
    <property type="entry name" value="Phage tail proteins"/>
    <property type="match status" value="1"/>
</dbReference>
<dbReference type="RefSeq" id="WP_271012327.1">
    <property type="nucleotide sequence ID" value="NZ_JAQIFT010000044.1"/>
</dbReference>
<comment type="caution">
    <text evidence="1">The sequence shown here is derived from an EMBL/GenBank/DDBJ whole genome shotgun (WGS) entry which is preliminary data.</text>
</comment>
<proteinExistence type="predicted"/>
<accession>A0AA42J120</accession>
<reference evidence="1" key="1">
    <citation type="journal article" date="2023" name="Int. J. Syst. Evol. Microbiol.">
        <title>&lt;i&gt;Holtiella tumoricola&lt;/i&gt; gen. nov. sp. nov., isolated from a human clinical sample.</title>
        <authorList>
            <person name="Allen-Vercoe E."/>
            <person name="Daigneault M.C."/>
            <person name="Vancuren S.J."/>
            <person name="Cochrane K."/>
            <person name="O'Neal L.L."/>
            <person name="Sankaranarayanan K."/>
            <person name="Lawson P.A."/>
        </authorList>
    </citation>
    <scope>NUCLEOTIDE SEQUENCE</scope>
    <source>
        <strain evidence="1">CC70A</strain>
    </source>
</reference>
<name>A0AA42J120_9FIRM</name>
<dbReference type="Proteomes" id="UP001169242">
    <property type="component" value="Unassembled WGS sequence"/>
</dbReference>
<evidence type="ECO:0000313" key="1">
    <source>
        <dbReference type="EMBL" id="MDA3732034.1"/>
    </source>
</evidence>
<evidence type="ECO:0008006" key="3">
    <source>
        <dbReference type="Google" id="ProtNLM"/>
    </source>
</evidence>
<evidence type="ECO:0000313" key="2">
    <source>
        <dbReference type="Proteomes" id="UP001169242"/>
    </source>
</evidence>
<dbReference type="AlphaFoldDB" id="A0AA42J120"/>
<gene>
    <name evidence="1" type="ORF">PBV87_11130</name>
</gene>
<keyword evidence="2" id="KW-1185">Reference proteome</keyword>
<organism evidence="1 2">
    <name type="scientific">Holtiella tumoricola</name>
    <dbReference type="NCBI Taxonomy" id="3018743"/>
    <lineage>
        <taxon>Bacteria</taxon>
        <taxon>Bacillati</taxon>
        <taxon>Bacillota</taxon>
        <taxon>Clostridia</taxon>
        <taxon>Lachnospirales</taxon>
        <taxon>Cellulosilyticaceae</taxon>
        <taxon>Holtiella</taxon>
    </lineage>
</organism>
<sequence>MIVIKLIYEGKDITNDVSIRLAKIIDRAGEKLDSIELEVNNPENEWSTWRPEKNHQVIIEEGGFSSGVMYIHSIKQLKDTMKMICLPIKEESKEKYTKSWEDVTLLELLHEIANKHKLKLKTYSLTNYRYRFVSQVEQSDFLFLHHRCLLEGYVMKITDNALVVYDEHWMEEQNPTVIQRQEVIGDFDYRMYARQVYGSAKLGEYIFYSPDHKGPTLLVDAMASSIGEAERFSKNSLRASNKYENKMQFSIKFNPGIAAGCMVETQGFGLADNLYYVYIVEQNLTKDQTILVLRTVPRW</sequence>
<protein>
    <recommendedName>
        <fullName evidence="3">Phage late control gene D protein (GPD)</fullName>
    </recommendedName>
</protein>
<dbReference type="EMBL" id="JAQIFT010000044">
    <property type="protein sequence ID" value="MDA3732034.1"/>
    <property type="molecule type" value="Genomic_DNA"/>
</dbReference>